<dbReference type="Proteomes" id="UP001239019">
    <property type="component" value="Unassembled WGS sequence"/>
</dbReference>
<evidence type="ECO:0000256" key="6">
    <source>
        <dbReference type="ARBA" id="ARBA00022475"/>
    </source>
</evidence>
<feature type="transmembrane region" description="Helical" evidence="12">
    <location>
        <begin position="100"/>
        <end position="120"/>
    </location>
</feature>
<comment type="function">
    <text evidence="1">Part of the ABC transporter complex LptBFG involved in the translocation of lipopolysaccharide (LPS) from the inner membrane to the outer membrane.</text>
</comment>
<keyword evidence="14" id="KW-1185">Reference proteome</keyword>
<reference evidence="13 14" key="1">
    <citation type="submission" date="2023-08" db="EMBL/GenBank/DDBJ databases">
        <title>Whole-genome sequencing of halo(alkali)philic microorganisms from hypersaline lakes.</title>
        <authorList>
            <person name="Sorokin D.Y."/>
            <person name="Abbas B."/>
            <person name="Merkel A.Y."/>
        </authorList>
    </citation>
    <scope>NUCLEOTIDE SEQUENCE [LARGE SCALE GENOMIC DNA]</scope>
    <source>
        <strain evidence="13 14">AB-CW4</strain>
    </source>
</reference>
<feature type="transmembrane region" description="Helical" evidence="12">
    <location>
        <begin position="324"/>
        <end position="346"/>
    </location>
</feature>
<evidence type="ECO:0000256" key="3">
    <source>
        <dbReference type="ARBA" id="ARBA00007725"/>
    </source>
</evidence>
<evidence type="ECO:0000256" key="2">
    <source>
        <dbReference type="ARBA" id="ARBA00004429"/>
    </source>
</evidence>
<evidence type="ECO:0000313" key="14">
    <source>
        <dbReference type="Proteomes" id="UP001239019"/>
    </source>
</evidence>
<dbReference type="EMBL" id="JAVDDT010000003">
    <property type="protein sequence ID" value="MDQ2069409.1"/>
    <property type="molecule type" value="Genomic_DNA"/>
</dbReference>
<comment type="subcellular location">
    <subcellularLocation>
        <location evidence="2">Cell inner membrane</location>
        <topology evidence="2">Multi-pass membrane protein</topology>
    </subcellularLocation>
</comment>
<evidence type="ECO:0000313" key="13">
    <source>
        <dbReference type="EMBL" id="MDQ2069409.1"/>
    </source>
</evidence>
<gene>
    <name evidence="13" type="primary">lptF</name>
    <name evidence="13" type="ORF">RBH19_05965</name>
</gene>
<protein>
    <recommendedName>
        <fullName evidence="4">Lipopolysaccharide export system permease protein LptF</fullName>
    </recommendedName>
</protein>
<proteinExistence type="inferred from homology"/>
<comment type="similarity">
    <text evidence="3">Belongs to the LptF/LptG family.</text>
</comment>
<dbReference type="Pfam" id="PF03739">
    <property type="entry name" value="LptF_LptG"/>
    <property type="match status" value="1"/>
</dbReference>
<evidence type="ECO:0000256" key="5">
    <source>
        <dbReference type="ARBA" id="ARBA00022448"/>
    </source>
</evidence>
<comment type="caution">
    <text evidence="13">The sequence shown here is derived from an EMBL/GenBank/DDBJ whole genome shotgun (WGS) entry which is preliminary data.</text>
</comment>
<dbReference type="InterPro" id="IPR030922">
    <property type="entry name" value="LptF"/>
</dbReference>
<organism evidence="13 14">
    <name type="scientific">Natronospira bacteriovora</name>
    <dbReference type="NCBI Taxonomy" id="3069753"/>
    <lineage>
        <taxon>Bacteria</taxon>
        <taxon>Pseudomonadati</taxon>
        <taxon>Pseudomonadota</taxon>
        <taxon>Gammaproteobacteria</taxon>
        <taxon>Natronospirales</taxon>
        <taxon>Natronospiraceae</taxon>
        <taxon>Natronospira</taxon>
    </lineage>
</organism>
<dbReference type="PANTHER" id="PTHR33529">
    <property type="entry name" value="SLR0882 PROTEIN-RELATED"/>
    <property type="match status" value="1"/>
</dbReference>
<evidence type="ECO:0000256" key="8">
    <source>
        <dbReference type="ARBA" id="ARBA00022692"/>
    </source>
</evidence>
<keyword evidence="7" id="KW-0997">Cell inner membrane</keyword>
<feature type="transmembrane region" description="Helical" evidence="12">
    <location>
        <begin position="50"/>
        <end position="79"/>
    </location>
</feature>
<keyword evidence="6" id="KW-1003">Cell membrane</keyword>
<evidence type="ECO:0000256" key="12">
    <source>
        <dbReference type="SAM" id="Phobius"/>
    </source>
</evidence>
<keyword evidence="10 12" id="KW-0472">Membrane</keyword>
<keyword evidence="8 12" id="KW-0812">Transmembrane</keyword>
<comment type="subunit">
    <text evidence="11">Component of the lipopolysaccharide transport and assembly complex. The LptBFG transporter is composed of two ATP-binding proteins (LptB) and two transmembrane proteins (LptF and LptG).</text>
</comment>
<name>A0ABU0W5X6_9GAMM</name>
<evidence type="ECO:0000256" key="7">
    <source>
        <dbReference type="ARBA" id="ARBA00022519"/>
    </source>
</evidence>
<evidence type="ECO:0000256" key="11">
    <source>
        <dbReference type="ARBA" id="ARBA00026081"/>
    </source>
</evidence>
<evidence type="ECO:0000256" key="9">
    <source>
        <dbReference type="ARBA" id="ARBA00022989"/>
    </source>
</evidence>
<evidence type="ECO:0000256" key="1">
    <source>
        <dbReference type="ARBA" id="ARBA00002265"/>
    </source>
</evidence>
<feature type="transmembrane region" description="Helical" evidence="12">
    <location>
        <begin position="298"/>
        <end position="318"/>
    </location>
</feature>
<dbReference type="NCBIfam" id="TIGR04407">
    <property type="entry name" value="LptF_YjgP"/>
    <property type="match status" value="1"/>
</dbReference>
<keyword evidence="9 12" id="KW-1133">Transmembrane helix</keyword>
<accession>A0ABU0W5X6</accession>
<dbReference type="InterPro" id="IPR005495">
    <property type="entry name" value="LptG/LptF_permease"/>
</dbReference>
<keyword evidence="5" id="KW-0813">Transport</keyword>
<dbReference type="RefSeq" id="WP_306727910.1">
    <property type="nucleotide sequence ID" value="NZ_JAVDDT010000003.1"/>
</dbReference>
<feature type="transmembrane region" description="Helical" evidence="12">
    <location>
        <begin position="12"/>
        <end position="30"/>
    </location>
</feature>
<evidence type="ECO:0000256" key="4">
    <source>
        <dbReference type="ARBA" id="ARBA00014213"/>
    </source>
</evidence>
<feature type="transmembrane region" description="Helical" evidence="12">
    <location>
        <begin position="265"/>
        <end position="286"/>
    </location>
</feature>
<sequence length="365" mass="40753">MQTVIERYINREVLLNWIGVTGALLIILMSHRFARFLGQAASGDIPADAIWSLMGLSTVQYLVILVPIAFFLGVLLALGRLYKDSEMAAMMACGVGPLKLYRALAWIALPIMFLVAWLSLYGSPMASQAIHQVQQAAQAEARLGVFEPGAFRRLEGADGVFYAERREADLLRGVFIQAFDGDEEIVIRARRGRVETDAAGYRYLVLEEGYRYELQPGSRAMQRSRFERHGLQLPEAAEPGMSDRRDTRAVRELLASGTPEDMAEFHWRLAMPIGGLVLTILAVPLARISPRQGRYGRLFAGIIVYVLYSNLLATGQVWLEREQIPTWLGLWWVHALVLVAALLWLLRQNGGARRFLARPGEAAGT</sequence>
<dbReference type="PANTHER" id="PTHR33529:SF7">
    <property type="entry name" value="LIPOPOLYSACCHARIDE EXPORT SYSTEM PERMEASE PROTEIN LPTF"/>
    <property type="match status" value="1"/>
</dbReference>
<evidence type="ECO:0000256" key="10">
    <source>
        <dbReference type="ARBA" id="ARBA00023136"/>
    </source>
</evidence>